<evidence type="ECO:0000313" key="3">
    <source>
        <dbReference type="Proteomes" id="UP000198876"/>
    </source>
</evidence>
<feature type="region of interest" description="Disordered" evidence="1">
    <location>
        <begin position="155"/>
        <end position="180"/>
    </location>
</feature>
<dbReference type="InterPro" id="IPR027056">
    <property type="entry name" value="Gluconate_2DH_su3"/>
</dbReference>
<reference evidence="3" key="1">
    <citation type="submission" date="2016-10" db="EMBL/GenBank/DDBJ databases">
        <authorList>
            <person name="Varghese N."/>
            <person name="Submissions S."/>
        </authorList>
    </citation>
    <scope>NUCLEOTIDE SEQUENCE [LARGE SCALE GENOMIC DNA]</scope>
    <source>
        <strain evidence="3">CGMCC 1.7739</strain>
    </source>
</reference>
<dbReference type="AlphaFoldDB" id="A0A1I2UDP1"/>
<dbReference type="Proteomes" id="UP000198876">
    <property type="component" value="Unassembled WGS sequence"/>
</dbReference>
<evidence type="ECO:0000313" key="2">
    <source>
        <dbReference type="EMBL" id="SFG72956.1"/>
    </source>
</evidence>
<keyword evidence="3" id="KW-1185">Reference proteome</keyword>
<proteinExistence type="predicted"/>
<sequence>MMLTRRDALSALLAGGGLGIGISRMSLDDAGASNGGQMASDDVRTLVAVADVVYPSEVTPTGEFVENYVGGLPGPRTQAVLRTVRSLDAHARRERGRPFSALSETQRDALLRSMGVDRTGSDPEGVLSERIRYYVVNQLLYGLYTSPRGSTLVGIDNPVGHPGGYESYQNPPSESASVER</sequence>
<dbReference type="OrthoDB" id="198474at2157"/>
<feature type="compositionally biased region" description="Polar residues" evidence="1">
    <location>
        <begin position="167"/>
        <end position="180"/>
    </location>
</feature>
<evidence type="ECO:0000256" key="1">
    <source>
        <dbReference type="SAM" id="MobiDB-lite"/>
    </source>
</evidence>
<dbReference type="Pfam" id="PF13618">
    <property type="entry name" value="Gluconate_2-dh3"/>
    <property type="match status" value="1"/>
</dbReference>
<name>A0A1I2UDP1_9EURY</name>
<dbReference type="EMBL" id="FOOQ01000003">
    <property type="protein sequence ID" value="SFG72956.1"/>
    <property type="molecule type" value="Genomic_DNA"/>
</dbReference>
<organism evidence="2 3">
    <name type="scientific">Halopelagius inordinatus</name>
    <dbReference type="NCBI Taxonomy" id="553467"/>
    <lineage>
        <taxon>Archaea</taxon>
        <taxon>Methanobacteriati</taxon>
        <taxon>Methanobacteriota</taxon>
        <taxon>Stenosarchaea group</taxon>
        <taxon>Halobacteria</taxon>
        <taxon>Halobacteriales</taxon>
        <taxon>Haloferacaceae</taxon>
    </lineage>
</organism>
<dbReference type="STRING" id="553467.SAMN04488063_2809"/>
<gene>
    <name evidence="2" type="ORF">SAMN04488063_2809</name>
</gene>
<accession>A0A1I2UDP1</accession>
<protein>
    <submittedName>
        <fullName evidence="2">Gluconate 2-dehydrogenase subunit 3</fullName>
    </submittedName>
</protein>